<feature type="repeat" description="WD" evidence="3">
    <location>
        <begin position="250"/>
        <end position="298"/>
    </location>
</feature>
<dbReference type="InterPro" id="IPR015943">
    <property type="entry name" value="WD40/YVTN_repeat-like_dom_sf"/>
</dbReference>
<dbReference type="Proteomes" id="UP000023152">
    <property type="component" value="Unassembled WGS sequence"/>
</dbReference>
<feature type="repeat" description="WD" evidence="3">
    <location>
        <begin position="223"/>
        <end position="249"/>
    </location>
</feature>
<keyword evidence="2" id="KW-0677">Repeat</keyword>
<dbReference type="InterPro" id="IPR020472">
    <property type="entry name" value="WD40_PAC1"/>
</dbReference>
<feature type="repeat" description="WD" evidence="3">
    <location>
        <begin position="148"/>
        <end position="191"/>
    </location>
</feature>
<proteinExistence type="predicted"/>
<comment type="caution">
    <text evidence="4">The sequence shown here is derived from an EMBL/GenBank/DDBJ whole genome shotgun (WGS) entry which is preliminary data.</text>
</comment>
<evidence type="ECO:0000313" key="5">
    <source>
        <dbReference type="Proteomes" id="UP000023152"/>
    </source>
</evidence>
<organism evidence="4 5">
    <name type="scientific">Reticulomyxa filosa</name>
    <dbReference type="NCBI Taxonomy" id="46433"/>
    <lineage>
        <taxon>Eukaryota</taxon>
        <taxon>Sar</taxon>
        <taxon>Rhizaria</taxon>
        <taxon>Retaria</taxon>
        <taxon>Foraminifera</taxon>
        <taxon>Monothalamids</taxon>
        <taxon>Reticulomyxidae</taxon>
        <taxon>Reticulomyxa</taxon>
    </lineage>
</organism>
<accession>X6P990</accession>
<evidence type="ECO:0000256" key="2">
    <source>
        <dbReference type="ARBA" id="ARBA00022737"/>
    </source>
</evidence>
<dbReference type="Pfam" id="PF00400">
    <property type="entry name" value="WD40"/>
    <property type="match status" value="6"/>
</dbReference>
<reference evidence="4 5" key="1">
    <citation type="journal article" date="2013" name="Curr. Biol.">
        <title>The Genome of the Foraminiferan Reticulomyxa filosa.</title>
        <authorList>
            <person name="Glockner G."/>
            <person name="Hulsmann N."/>
            <person name="Schleicher M."/>
            <person name="Noegel A.A."/>
            <person name="Eichinger L."/>
            <person name="Gallinger C."/>
            <person name="Pawlowski J."/>
            <person name="Sierra R."/>
            <person name="Euteneuer U."/>
            <person name="Pillet L."/>
            <person name="Moustafa A."/>
            <person name="Platzer M."/>
            <person name="Groth M."/>
            <person name="Szafranski K."/>
            <person name="Schliwa M."/>
        </authorList>
    </citation>
    <scope>NUCLEOTIDE SEQUENCE [LARGE SCALE GENOMIC DNA]</scope>
</reference>
<gene>
    <name evidence="4" type="ORF">RFI_02460</name>
</gene>
<dbReference type="Gene3D" id="2.130.10.10">
    <property type="entry name" value="YVTN repeat-like/Quinoprotein amine dehydrogenase"/>
    <property type="match status" value="2"/>
</dbReference>
<feature type="repeat" description="WD" evidence="3">
    <location>
        <begin position="100"/>
        <end position="147"/>
    </location>
</feature>
<dbReference type="InterPro" id="IPR001680">
    <property type="entry name" value="WD40_rpt"/>
</dbReference>
<evidence type="ECO:0000313" key="4">
    <source>
        <dbReference type="EMBL" id="ETO34634.1"/>
    </source>
</evidence>
<dbReference type="CDD" id="cd00200">
    <property type="entry name" value="WD40"/>
    <property type="match status" value="1"/>
</dbReference>
<evidence type="ECO:0000256" key="1">
    <source>
        <dbReference type="ARBA" id="ARBA00022574"/>
    </source>
</evidence>
<keyword evidence="1 3" id="KW-0853">WD repeat</keyword>
<dbReference type="PANTHER" id="PTHR19848:SF8">
    <property type="entry name" value="F-BOX AND WD REPEAT DOMAIN CONTAINING 7"/>
    <property type="match status" value="1"/>
</dbReference>
<dbReference type="PRINTS" id="PR00320">
    <property type="entry name" value="GPROTEINBRPT"/>
</dbReference>
<sequence>MNRPEEEVQIIVQYWIRVSNITLGWIHDFDKIVANYATANCMIDTFCSSSKLLKTFFQHTNCVKSIDYSTFNDNQLICSGSYDNTVRVLDIANNKQIRLFNEHSSLVFCVKFSQYHRHNYHSNVVCSAYYDTTIRCWDIKKSKQLQTFNGHANGVCDIKFSSFNCGQYLCSGSYDNTVRLWDVETSKSLHAFNGHEDVIWCVDISPLQSNNSKNNNIGVIGGNGYTICSGSADKTICIWDIETTKQSIVFKGHEDWVMSVKYGSNELGAIDNSNVILSGSADKSVRLWDIRSGQQIQEFNGHTSYVNDVEYSPFVVDNIEIGGTSNVVCSGSADNTIRFCDIRANKKELHVIKGHEKDGGILCLKFLQLDKNMKNNNRRDCHINLCYGSYKGPIHIWG</sequence>
<dbReference type="SMART" id="SM00320">
    <property type="entry name" value="WD40"/>
    <property type="match status" value="7"/>
</dbReference>
<evidence type="ECO:0000256" key="3">
    <source>
        <dbReference type="PROSITE-ProRule" id="PRU00221"/>
    </source>
</evidence>
<dbReference type="PROSITE" id="PS50294">
    <property type="entry name" value="WD_REPEATS_REGION"/>
    <property type="match status" value="2"/>
</dbReference>
<dbReference type="AlphaFoldDB" id="X6P990"/>
<keyword evidence="5" id="KW-1185">Reference proteome</keyword>
<name>X6P990_RETFI</name>
<dbReference type="EMBL" id="ASPP01002406">
    <property type="protein sequence ID" value="ETO34634.1"/>
    <property type="molecule type" value="Genomic_DNA"/>
</dbReference>
<protein>
    <submittedName>
        <fullName evidence="4">WD-40 repeat-containing protein</fullName>
    </submittedName>
</protein>
<dbReference type="PROSITE" id="PS50082">
    <property type="entry name" value="WD_REPEATS_2"/>
    <property type="match status" value="5"/>
</dbReference>
<dbReference type="PANTHER" id="PTHR19848">
    <property type="entry name" value="WD40 REPEAT PROTEIN"/>
    <property type="match status" value="1"/>
</dbReference>
<dbReference type="InterPro" id="IPR036322">
    <property type="entry name" value="WD40_repeat_dom_sf"/>
</dbReference>
<dbReference type="SUPFAM" id="SSF50978">
    <property type="entry name" value="WD40 repeat-like"/>
    <property type="match status" value="1"/>
</dbReference>
<dbReference type="OrthoDB" id="6262491at2759"/>
<dbReference type="PROSITE" id="PS00678">
    <property type="entry name" value="WD_REPEATS_1"/>
    <property type="match status" value="2"/>
</dbReference>
<dbReference type="InterPro" id="IPR019775">
    <property type="entry name" value="WD40_repeat_CS"/>
</dbReference>
<feature type="repeat" description="WD" evidence="3">
    <location>
        <begin position="56"/>
        <end position="99"/>
    </location>
</feature>